<feature type="domain" description="CobN/magnesium chelatase" evidence="2">
    <location>
        <begin position="140"/>
        <end position="1336"/>
    </location>
</feature>
<dbReference type="PANTHER" id="PTHR44119">
    <property type="entry name" value="MAGNESIUM-CHELATASE SUBUNIT CHLH, CHLOROPLASTIC"/>
    <property type="match status" value="1"/>
</dbReference>
<evidence type="ECO:0000256" key="1">
    <source>
        <dbReference type="SAM" id="MobiDB-lite"/>
    </source>
</evidence>
<dbReference type="InterPro" id="IPR003672">
    <property type="entry name" value="CobN/Mg_chltase"/>
</dbReference>
<evidence type="ECO:0000313" key="4">
    <source>
        <dbReference type="Proteomes" id="UP000249354"/>
    </source>
</evidence>
<proteinExistence type="predicted"/>
<dbReference type="PANTHER" id="PTHR44119:SF4">
    <property type="entry name" value="AEROBIC COBALTOCHELATASE SUBUNIT COBN"/>
    <property type="match status" value="1"/>
</dbReference>
<evidence type="ECO:0000313" key="3">
    <source>
        <dbReference type="EMBL" id="PZO14787.1"/>
    </source>
</evidence>
<feature type="region of interest" description="Disordered" evidence="1">
    <location>
        <begin position="209"/>
        <end position="229"/>
    </location>
</feature>
<dbReference type="EMBL" id="QBMC01000103">
    <property type="protein sequence ID" value="PZO14787.1"/>
    <property type="molecule type" value="Genomic_DNA"/>
</dbReference>
<sequence>MHRLAATPGGWNSDIEGVVFIEQSPAPIVLLTAADTDISTLSQATKQLPPDFDEIRSINLLQLQQQLTIDTYAEKVLQPARVIILRILGGRAYWSYGLEVAKATADQTGAALIVMPGDDRPDLDLMGHSTVSLSVVNELWRYFTEGGVENLCNGLLYVSDRVLSTQYHPAKPKDIPLVGIYKPGIYRSSTNKWASTNSLRKSLNKGISSADSSTNFPTQEIEEASPVRTRESLEKTDSLSLETFVTTDKNKVNFIQKTQRSLNSPSSDFSLDQSDLKEPFKEHFETLKSGASVGIVFYRAHYLSGNVKAIDAIAHHLQQKGLTPVPIYVSSLKDPAVQQALIQHCKSDQNDQPIQLLLNTTSFAIASLAQDSSPAQPPSLWETIDIPILQVICSGSPQSHWQQHPQGLTPRDIAMNVALPEVDGRIITRAVSFKAAQPQADSPLQTDVVTYEPVSDRVQFVTDLAANWVNLRQTPAPDRKIALILANYPNRDGRMANGVGLDTPASCLAILKAMQAEGYTLSDLPETGDDLMAQLASGVTNDPESYGLRPAPQTLSLEDYQTFFAALPSAVQTGITQRWRSPAEEWQRFQPIDSATQSTPVLPIPGIQFGNIFVGIQPSRGYDLDPSLNYHAPDLAPTHSYMGFYHWLRHHFQADACVHVGKHGNLEWLPGKGIALTQNCYPEAAFGPLPHFYPFIVNDPGEGAQAKRRSQAVILDHLTPPMTRAELYGPLQQLESLVDEYYEAQNLDPTRLPIITKKIVELLSTTHLQQDLNLTPQEKELPTWLPQIDGYLCELKEAQIRDGLHIYGQCPQGEQLRDLIVAIARHPSSNHMGLSRAIAQDWNLDIDPLTADLAKPFQSNHPALTQCRTIGDAVEQIEQKAAALVEQILAGNSPLSTDSSCLLSVLVWIQQTLLPNLKNTTHEIDNLLHGLNGHYVPSGPSGAPTRNRPEVLPTGRNFYSVDIRAIPTESAWDVGRKAAEILVENYTQENGEYPRTLGLSMWGTAAMRTGGDDMAEALALLGVRPVWDGPSRRVVDFEVLPLTIVGRPRVDVTLRISGFFRDAFPNLISLFDQAVKAVSVLDESPEQNPLAEQVKEDAQSWRKKGLSDAQSLERSQYRIFGSKPGAYGAGLQGLIEAQNWESDADLARAYINWSSYAYTGQADGRSAPEAFSQRLKQMQIVLQNQDNREHDILDSDDYYQFQGGLTAAVKSISGKSPVIYFGDNAVPENPKVRSLAAEIARVYRARVVNPKWIAGVMRHGYKGAFEMSATVDYLFAYDATTACVEDHMYEGVANAYLFDSAVREFVEKSNPWALRDMSERLLEAHQRGLWQSADEKMVDDLRAIAHEAEGQIETGLSNTSQSVSSSNS</sequence>
<dbReference type="GO" id="GO:0009236">
    <property type="term" value="P:cobalamin biosynthetic process"/>
    <property type="evidence" value="ECO:0007669"/>
    <property type="project" value="InterPro"/>
</dbReference>
<dbReference type="InterPro" id="IPR011953">
    <property type="entry name" value="Cobalto_CobN"/>
</dbReference>
<name>A0A2W4U6G2_9CYAN</name>
<feature type="compositionally biased region" description="Polar residues" evidence="1">
    <location>
        <begin position="209"/>
        <end position="218"/>
    </location>
</feature>
<protein>
    <submittedName>
        <fullName evidence="3">Cobaltochelatase subunit CobN</fullName>
    </submittedName>
</protein>
<dbReference type="CDD" id="cd10150">
    <property type="entry name" value="CobN_like"/>
    <property type="match status" value="1"/>
</dbReference>
<accession>A0A2W4U6G2</accession>
<dbReference type="Proteomes" id="UP000249354">
    <property type="component" value="Unassembled WGS sequence"/>
</dbReference>
<comment type="caution">
    <text evidence="3">The sequence shown here is derived from an EMBL/GenBank/DDBJ whole genome shotgun (WGS) entry which is preliminary data.</text>
</comment>
<dbReference type="GO" id="GO:0051116">
    <property type="term" value="F:cobaltochelatase activity"/>
    <property type="evidence" value="ECO:0007669"/>
    <property type="project" value="InterPro"/>
</dbReference>
<organism evidence="3 4">
    <name type="scientific">Leptolyngbya foveolarum</name>
    <dbReference type="NCBI Taxonomy" id="47253"/>
    <lineage>
        <taxon>Bacteria</taxon>
        <taxon>Bacillati</taxon>
        <taxon>Cyanobacteriota</taxon>
        <taxon>Cyanophyceae</taxon>
        <taxon>Leptolyngbyales</taxon>
        <taxon>Leptolyngbyaceae</taxon>
        <taxon>Leptolyngbya group</taxon>
        <taxon>Leptolyngbya</taxon>
    </lineage>
</organism>
<dbReference type="Pfam" id="PF02514">
    <property type="entry name" value="CobN-Mg_chel"/>
    <property type="match status" value="1"/>
</dbReference>
<reference evidence="3 4" key="2">
    <citation type="submission" date="2018-06" db="EMBL/GenBank/DDBJ databases">
        <title>Metagenomic assembly of (sub)arctic Cyanobacteria and their associated microbiome from non-axenic cultures.</title>
        <authorList>
            <person name="Baurain D."/>
        </authorList>
    </citation>
    <scope>NUCLEOTIDE SEQUENCE [LARGE SCALE GENOMIC DNA]</scope>
    <source>
        <strain evidence="3">ULC129bin1</strain>
    </source>
</reference>
<dbReference type="NCBIfam" id="TIGR02257">
    <property type="entry name" value="cobalto_cobN"/>
    <property type="match status" value="1"/>
</dbReference>
<reference evidence="4" key="1">
    <citation type="submission" date="2018-04" db="EMBL/GenBank/DDBJ databases">
        <authorList>
            <person name="Cornet L."/>
        </authorList>
    </citation>
    <scope>NUCLEOTIDE SEQUENCE [LARGE SCALE GENOMIC DNA]</scope>
</reference>
<evidence type="ECO:0000259" key="2">
    <source>
        <dbReference type="Pfam" id="PF02514"/>
    </source>
</evidence>
<gene>
    <name evidence="3" type="ORF">DCF25_14555</name>
</gene>